<gene>
    <name evidence="2" type="ORF">MWN34_09680</name>
</gene>
<dbReference type="Proteomes" id="UP001203284">
    <property type="component" value="Unassembled WGS sequence"/>
</dbReference>
<dbReference type="PROSITE" id="PS51257">
    <property type="entry name" value="PROKAR_LIPOPROTEIN"/>
    <property type="match status" value="1"/>
</dbReference>
<evidence type="ECO:0000256" key="1">
    <source>
        <dbReference type="SAM" id="SignalP"/>
    </source>
</evidence>
<comment type="caution">
    <text evidence="2">The sequence shown here is derived from an EMBL/GenBank/DDBJ whole genome shotgun (WGS) entry which is preliminary data.</text>
</comment>
<sequence>MPSCSTRILLSGLAASAVAACLLATSATGRTRVLRPAHRRYGETLQAALGFANRQAVTTLWMALVERWQRHAGRPLRFHPVIDAAILSALGTGVDHALRPASEADGTAPAKRTIIATCIIAALALVAGTRRVR</sequence>
<protein>
    <submittedName>
        <fullName evidence="2">Uncharacterized protein</fullName>
    </submittedName>
</protein>
<feature type="chain" id="PRO_5047292869" evidence="1">
    <location>
        <begin position="20"/>
        <end position="133"/>
    </location>
</feature>
<evidence type="ECO:0000313" key="3">
    <source>
        <dbReference type="Proteomes" id="UP001203284"/>
    </source>
</evidence>
<feature type="signal peptide" evidence="1">
    <location>
        <begin position="1"/>
        <end position="19"/>
    </location>
</feature>
<name>A0ABT0DB55_9HYPH</name>
<evidence type="ECO:0000313" key="2">
    <source>
        <dbReference type="EMBL" id="MCK0197182.1"/>
    </source>
</evidence>
<keyword evidence="3" id="KW-1185">Reference proteome</keyword>
<proteinExistence type="predicted"/>
<reference evidence="2 3" key="1">
    <citation type="submission" date="2022-04" db="EMBL/GenBank/DDBJ databases">
        <authorList>
            <person name="Grouzdev D.S."/>
            <person name="Pantiukh K.S."/>
            <person name="Krutkina M.S."/>
        </authorList>
    </citation>
    <scope>NUCLEOTIDE SEQUENCE [LARGE SCALE GENOMIC DNA]</scope>
    <source>
        <strain evidence="2 3">6x-1</strain>
    </source>
</reference>
<organism evidence="2 3">
    <name type="scientific">Ancylobacter crimeensis</name>
    <dbReference type="NCBI Taxonomy" id="2579147"/>
    <lineage>
        <taxon>Bacteria</taxon>
        <taxon>Pseudomonadati</taxon>
        <taxon>Pseudomonadota</taxon>
        <taxon>Alphaproteobacteria</taxon>
        <taxon>Hyphomicrobiales</taxon>
        <taxon>Xanthobacteraceae</taxon>
        <taxon>Ancylobacter</taxon>
    </lineage>
</organism>
<accession>A0ABT0DB55</accession>
<dbReference type="RefSeq" id="WP_247028798.1">
    <property type="nucleotide sequence ID" value="NZ_JALKCH010000005.1"/>
</dbReference>
<dbReference type="EMBL" id="JALKCH010000005">
    <property type="protein sequence ID" value="MCK0197182.1"/>
    <property type="molecule type" value="Genomic_DNA"/>
</dbReference>
<keyword evidence="1" id="KW-0732">Signal</keyword>